<reference evidence="4 5" key="1">
    <citation type="journal article" date="2018" name="G3 (Bethesda)">
        <title>Phylogenetic and Phylogenomic Definition of Rhizopus Species.</title>
        <authorList>
            <person name="Gryganskyi A.P."/>
            <person name="Golan J."/>
            <person name="Dolatabadi S."/>
            <person name="Mondo S."/>
            <person name="Robb S."/>
            <person name="Idnurm A."/>
            <person name="Muszewska A."/>
            <person name="Steczkiewicz K."/>
            <person name="Masonjones S."/>
            <person name="Liao H.L."/>
            <person name="Gajdeczka M.T."/>
            <person name="Anike F."/>
            <person name="Vuek A."/>
            <person name="Anishchenko I.M."/>
            <person name="Voigt K."/>
            <person name="de Hoog G.S."/>
            <person name="Smith M.E."/>
            <person name="Heitman J."/>
            <person name="Vilgalys R."/>
            <person name="Stajich J.E."/>
        </authorList>
    </citation>
    <scope>NUCLEOTIDE SEQUENCE [LARGE SCALE GENOMIC DNA]</scope>
    <source>
        <strain evidence="4 5">LSU 92-RS-03</strain>
    </source>
</reference>
<dbReference type="EMBL" id="PJQM01006319">
    <property type="protein sequence ID" value="RCH79874.1"/>
    <property type="molecule type" value="Genomic_DNA"/>
</dbReference>
<dbReference type="GO" id="GO:0016740">
    <property type="term" value="F:transferase activity"/>
    <property type="evidence" value="ECO:0007669"/>
    <property type="project" value="UniProtKB-KW"/>
</dbReference>
<sequence length="463" mass="53202">MMMRTTKFVWAACLSALIFILTLVVYTTSQSISVQLQFNVQPTTSRYPEEIKVERYITYYPHSGLHNQRLALINAIVLAKALDRTLIVPEMNIGKAVAWNSADRFERKMSVCPNNFKTHRDCFGFRKYVPLPAEAIFDLSAARANGVRLIHRANMSESYFEDTWSATEQDMYRVREQTRFSYRIFDTKENNDIMYNFTQRIDIQDLAARKERFMVFGSLHYTNRLALSDPQLNWFAHHLREEVGLGHPVVNQQALKIVSRLGGPNNFVGVHLRQGDGFFKKLMTETITAVRLGLEQDIIPYIETNQLTIPIPSTRSLTDTELQTIQSLQKTKNTNTLLTRCLRIHHPDNHPRLRLIYMATDTPQPRTTLKDLHQEFPCIFTLSDFPEVIQEALSAKPMPTGNEVVDREYARVGTGINSLLIPMIDAEITSHASAFVGTRKSTFSGYIIHRLNRLRVMYATLSH</sequence>
<gene>
    <name evidence="4" type="ORF">CU098_005027</name>
</gene>
<evidence type="ECO:0000313" key="5">
    <source>
        <dbReference type="Proteomes" id="UP000253551"/>
    </source>
</evidence>
<dbReference type="AlphaFoldDB" id="A0A367IQ98"/>
<protein>
    <recommendedName>
        <fullName evidence="6">Peptide-O-fucosyltransferase</fullName>
    </recommendedName>
</protein>
<organism evidence="4 5">
    <name type="scientific">Rhizopus stolonifer</name>
    <name type="common">Rhizopus nigricans</name>
    <dbReference type="NCBI Taxonomy" id="4846"/>
    <lineage>
        <taxon>Eukaryota</taxon>
        <taxon>Fungi</taxon>
        <taxon>Fungi incertae sedis</taxon>
        <taxon>Mucoromycota</taxon>
        <taxon>Mucoromycotina</taxon>
        <taxon>Mucoromycetes</taxon>
        <taxon>Mucorales</taxon>
        <taxon>Mucorineae</taxon>
        <taxon>Rhizopodaceae</taxon>
        <taxon>Rhizopus</taxon>
    </lineage>
</organism>
<dbReference type="Pfam" id="PF10250">
    <property type="entry name" value="O-FucT"/>
    <property type="match status" value="1"/>
</dbReference>
<evidence type="ECO:0008006" key="6">
    <source>
        <dbReference type="Google" id="ProtNLM"/>
    </source>
</evidence>
<evidence type="ECO:0000256" key="3">
    <source>
        <dbReference type="ARBA" id="ARBA00023277"/>
    </source>
</evidence>
<dbReference type="Gene3D" id="3.40.50.11340">
    <property type="match status" value="1"/>
</dbReference>
<keyword evidence="2" id="KW-0294">Fucose metabolism</keyword>
<evidence type="ECO:0000313" key="4">
    <source>
        <dbReference type="EMBL" id="RCH79874.1"/>
    </source>
</evidence>
<evidence type="ECO:0000256" key="2">
    <source>
        <dbReference type="ARBA" id="ARBA00023253"/>
    </source>
</evidence>
<comment type="caution">
    <text evidence="4">The sequence shown here is derived from an EMBL/GenBank/DDBJ whole genome shotgun (WGS) entry which is preliminary data.</text>
</comment>
<dbReference type="GO" id="GO:0006004">
    <property type="term" value="P:fucose metabolic process"/>
    <property type="evidence" value="ECO:0007669"/>
    <property type="project" value="UniProtKB-KW"/>
</dbReference>
<keyword evidence="3" id="KW-0119">Carbohydrate metabolism</keyword>
<dbReference type="PANTHER" id="PTHR36050">
    <property type="entry name" value="O-FUCOSYLTRANSFERASE 30"/>
    <property type="match status" value="1"/>
</dbReference>
<accession>A0A367IQ98</accession>
<dbReference type="Proteomes" id="UP000253551">
    <property type="component" value="Unassembled WGS sequence"/>
</dbReference>
<name>A0A367IQ98_RHIST</name>
<proteinExistence type="predicted"/>
<keyword evidence="5" id="KW-1185">Reference proteome</keyword>
<dbReference type="STRING" id="4846.A0A367IQ98"/>
<dbReference type="PANTHER" id="PTHR36050:SF1">
    <property type="entry name" value="O-FUCOSYLTRANSFERASE 30"/>
    <property type="match status" value="1"/>
</dbReference>
<dbReference type="InterPro" id="IPR019378">
    <property type="entry name" value="GDP-Fuc_O-FucTrfase"/>
</dbReference>
<evidence type="ECO:0000256" key="1">
    <source>
        <dbReference type="ARBA" id="ARBA00022679"/>
    </source>
</evidence>
<dbReference type="OrthoDB" id="1882547at2759"/>
<dbReference type="Gene3D" id="3.40.50.11350">
    <property type="match status" value="1"/>
</dbReference>
<keyword evidence="1" id="KW-0808">Transferase</keyword>